<dbReference type="InterPro" id="IPR001356">
    <property type="entry name" value="HD"/>
</dbReference>
<feature type="region of interest" description="Disordered" evidence="2">
    <location>
        <begin position="68"/>
        <end position="108"/>
    </location>
</feature>
<dbReference type="SUPFAM" id="SSF46689">
    <property type="entry name" value="Homeodomain-like"/>
    <property type="match status" value="1"/>
</dbReference>
<evidence type="ECO:0000256" key="2">
    <source>
        <dbReference type="SAM" id="MobiDB-lite"/>
    </source>
</evidence>
<dbReference type="GO" id="GO:0003677">
    <property type="term" value="F:DNA binding"/>
    <property type="evidence" value="ECO:0007669"/>
    <property type="project" value="InterPro"/>
</dbReference>
<feature type="compositionally biased region" description="Basic and acidic residues" evidence="2">
    <location>
        <begin position="80"/>
        <end position="95"/>
    </location>
</feature>
<feature type="compositionally biased region" description="Polar residues" evidence="2">
    <location>
        <begin position="591"/>
        <end position="603"/>
    </location>
</feature>
<dbReference type="EMBL" id="LR899010">
    <property type="protein sequence ID" value="CAD7083504.1"/>
    <property type="molecule type" value="Genomic_DNA"/>
</dbReference>
<proteinExistence type="predicted"/>
<gene>
    <name evidence="4" type="ORF">HERILL_LOCUS6461</name>
</gene>
<sequence length="739" mass="80446">MTKPKQPGKPKRIRIRFTEFQLKGLMEFYQQNSKDCSKLSKPDYVRMGEALGLAPQHVQAFINNRRHHDIAAGKRPPKRLQKDARSVHTPERTSDETAEQGAAGAQPYYIQPTDSCDPILPASTEYCGAVQYVDEESIDQTISSLDGGSEAVTSINTTVTTPVTPTFREDLLETSISSQSPFSKTYPSIEEAMLGARLASLEICAFIDLTQTPSAAKLAQPEHFSRRNGGQEQGAKCAQAEGNHMFHPERNTAAIVKQPTPASITHPSHNSHVLTETPSTTKPLQIQHSSPRCDDQDSGRNFQGVHQPQVNAQTDGNQVHPWTTASVYNPNEQSRPAQITNPAQELTDIPSAGNPSQFRYPSDRFGDQDNGRYLKGANYPPNAGEQAGSAQTYPSCGHNVQMPNQAPWNTPRQGAHGFTQEESNSVCAGNDKPQPAYITHYQNGGRQNIDKNSLIEGSSNAPASRGGVIPAMNEHHVQVANQGQWNALRQGAHASTHYPNGWRPNIDNNLLRNEGSNSPASRGGVIPAMNEHHVQTANQAHWNELRQGAHGFTQRGDSFVCAGNEKPQSTYITSPSYGCGIGAGANHHYGNRQNIDNDSQRNGGSDIPASSGGTMNEHNVQVANQAHWNAPRQGEHGFTQGGISVRPGDYIPSPSFGHNIGASAHHYNGSRQNIDSNSQPKDSGIRAFGGGAIHAMNEQLEHRNGYHFAGFEQGNGQPELVQGYYYPNNMAGTSEYDNE</sequence>
<dbReference type="CDD" id="cd00086">
    <property type="entry name" value="homeodomain"/>
    <property type="match status" value="1"/>
</dbReference>
<dbReference type="Proteomes" id="UP000594454">
    <property type="component" value="Chromosome 2"/>
</dbReference>
<feature type="region of interest" description="Disordered" evidence="2">
    <location>
        <begin position="590"/>
        <end position="616"/>
    </location>
</feature>
<name>A0A7R8YV64_HERIL</name>
<accession>A0A7R8YV64</accession>
<dbReference type="AlphaFoldDB" id="A0A7R8YV64"/>
<dbReference type="GO" id="GO:0005634">
    <property type="term" value="C:nucleus"/>
    <property type="evidence" value="ECO:0007669"/>
    <property type="project" value="UniProtKB-SubCell"/>
</dbReference>
<evidence type="ECO:0000256" key="1">
    <source>
        <dbReference type="ARBA" id="ARBA00004123"/>
    </source>
</evidence>
<evidence type="ECO:0000313" key="5">
    <source>
        <dbReference type="Proteomes" id="UP000594454"/>
    </source>
</evidence>
<keyword evidence="5" id="KW-1185">Reference proteome</keyword>
<evidence type="ECO:0000259" key="3">
    <source>
        <dbReference type="SMART" id="SM00389"/>
    </source>
</evidence>
<protein>
    <recommendedName>
        <fullName evidence="3">Homeobox domain-containing protein</fullName>
    </recommendedName>
</protein>
<dbReference type="InterPro" id="IPR009057">
    <property type="entry name" value="Homeodomain-like_sf"/>
</dbReference>
<comment type="subcellular location">
    <subcellularLocation>
        <location evidence="1">Nucleus</location>
    </subcellularLocation>
</comment>
<feature type="region of interest" description="Disordered" evidence="2">
    <location>
        <begin position="262"/>
        <end position="302"/>
    </location>
</feature>
<dbReference type="InParanoid" id="A0A7R8YV64"/>
<evidence type="ECO:0000313" key="4">
    <source>
        <dbReference type="EMBL" id="CAD7083504.1"/>
    </source>
</evidence>
<reference evidence="4 5" key="1">
    <citation type="submission" date="2020-11" db="EMBL/GenBank/DDBJ databases">
        <authorList>
            <person name="Wallbank WR R."/>
            <person name="Pardo Diaz C."/>
            <person name="Kozak K."/>
            <person name="Martin S."/>
            <person name="Jiggins C."/>
            <person name="Moest M."/>
            <person name="Warren A I."/>
            <person name="Generalovic N T."/>
            <person name="Byers J.R.P. K."/>
            <person name="Montejo-Kovacevich G."/>
            <person name="Yen C E."/>
        </authorList>
    </citation>
    <scope>NUCLEOTIDE SEQUENCE [LARGE SCALE GENOMIC DNA]</scope>
</reference>
<feature type="domain" description="Homeobox" evidence="3">
    <location>
        <begin position="10"/>
        <end position="76"/>
    </location>
</feature>
<feature type="compositionally biased region" description="Polar residues" evidence="2">
    <location>
        <begin position="262"/>
        <end position="290"/>
    </location>
</feature>
<organism evidence="4 5">
    <name type="scientific">Hermetia illucens</name>
    <name type="common">Black soldier fly</name>
    <dbReference type="NCBI Taxonomy" id="343691"/>
    <lineage>
        <taxon>Eukaryota</taxon>
        <taxon>Metazoa</taxon>
        <taxon>Ecdysozoa</taxon>
        <taxon>Arthropoda</taxon>
        <taxon>Hexapoda</taxon>
        <taxon>Insecta</taxon>
        <taxon>Pterygota</taxon>
        <taxon>Neoptera</taxon>
        <taxon>Endopterygota</taxon>
        <taxon>Diptera</taxon>
        <taxon>Brachycera</taxon>
        <taxon>Stratiomyomorpha</taxon>
        <taxon>Stratiomyidae</taxon>
        <taxon>Hermetiinae</taxon>
        <taxon>Hermetia</taxon>
    </lineage>
</organism>
<dbReference type="SMART" id="SM00389">
    <property type="entry name" value="HOX"/>
    <property type="match status" value="1"/>
</dbReference>
<dbReference type="Gene3D" id="1.10.10.60">
    <property type="entry name" value="Homeodomain-like"/>
    <property type="match status" value="1"/>
</dbReference>